<dbReference type="AlphaFoldDB" id="A0A7J6QL43"/>
<evidence type="ECO:0000256" key="1">
    <source>
        <dbReference type="SAM" id="SignalP"/>
    </source>
</evidence>
<dbReference type="Proteomes" id="UP000553632">
    <property type="component" value="Unassembled WGS sequence"/>
</dbReference>
<feature type="signal peptide" evidence="1">
    <location>
        <begin position="1"/>
        <end position="16"/>
    </location>
</feature>
<name>A0A7J6QL43_PEROL</name>
<proteinExistence type="predicted"/>
<keyword evidence="1" id="KW-0732">Signal</keyword>
<accession>A0A7J6QL43</accession>
<feature type="chain" id="PRO_5029876077" evidence="1">
    <location>
        <begin position="17"/>
        <end position="244"/>
    </location>
</feature>
<reference evidence="2 3" key="1">
    <citation type="submission" date="2020-04" db="EMBL/GenBank/DDBJ databases">
        <title>Perkinsus olseni comparative genomics.</title>
        <authorList>
            <person name="Bogema D.R."/>
        </authorList>
    </citation>
    <scope>NUCLEOTIDE SEQUENCE [LARGE SCALE GENOMIC DNA]</scope>
    <source>
        <strain evidence="2 3">ATCC PRA-207</strain>
    </source>
</reference>
<sequence>MMKLLAAWLVIIAAYAQVDPRDLFIGQYILDLDSSGVVIATVDEDGFIDFLFGYPNRPLVSSPPLPLSGGPSDYVIRYRDGDFDFIRDLIKRSAPEANIQNGDFTELTGFSAVRFGTRFGGKKVDFRRSALPLRPGKYRYTEGPSFTLTAYTTNANAATVVVDCGGRQLFQQIDDLVVSERTNIYYAFANPELPKFIADVAETCSRPDLLTSFSYFSVFSATDDRVYMQLNGWDGPTFALDRSE</sequence>
<gene>
    <name evidence="2" type="ORF">FOZ63_009090</name>
</gene>
<evidence type="ECO:0000313" key="3">
    <source>
        <dbReference type="Proteomes" id="UP000553632"/>
    </source>
</evidence>
<evidence type="ECO:0000313" key="2">
    <source>
        <dbReference type="EMBL" id="KAF4708296.1"/>
    </source>
</evidence>
<keyword evidence="3" id="KW-1185">Reference proteome</keyword>
<comment type="caution">
    <text evidence="2">The sequence shown here is derived from an EMBL/GenBank/DDBJ whole genome shotgun (WGS) entry which is preliminary data.</text>
</comment>
<protein>
    <submittedName>
        <fullName evidence="2">Uncharacterized protein</fullName>
    </submittedName>
</protein>
<dbReference type="EMBL" id="JABANO010032600">
    <property type="protein sequence ID" value="KAF4708296.1"/>
    <property type="molecule type" value="Genomic_DNA"/>
</dbReference>
<organism evidence="2 3">
    <name type="scientific">Perkinsus olseni</name>
    <name type="common">Perkinsus atlanticus</name>
    <dbReference type="NCBI Taxonomy" id="32597"/>
    <lineage>
        <taxon>Eukaryota</taxon>
        <taxon>Sar</taxon>
        <taxon>Alveolata</taxon>
        <taxon>Perkinsozoa</taxon>
        <taxon>Perkinsea</taxon>
        <taxon>Perkinsida</taxon>
        <taxon>Perkinsidae</taxon>
        <taxon>Perkinsus</taxon>
    </lineage>
</organism>